<protein>
    <submittedName>
        <fullName evidence="3">DNA binding protein Ncp1</fullName>
    </submittedName>
</protein>
<gene>
    <name evidence="3" type="ORF">MIND_00257800</name>
</gene>
<accession>A0A8H6T7E9</accession>
<organism evidence="3 4">
    <name type="scientific">Mycena indigotica</name>
    <dbReference type="NCBI Taxonomy" id="2126181"/>
    <lineage>
        <taxon>Eukaryota</taxon>
        <taxon>Fungi</taxon>
        <taxon>Dikarya</taxon>
        <taxon>Basidiomycota</taxon>
        <taxon>Agaricomycotina</taxon>
        <taxon>Agaricomycetes</taxon>
        <taxon>Agaricomycetidae</taxon>
        <taxon>Agaricales</taxon>
        <taxon>Marasmiineae</taxon>
        <taxon>Mycenaceae</taxon>
        <taxon>Mycena</taxon>
    </lineage>
</organism>
<dbReference type="AlphaFoldDB" id="A0A8H6T7E9"/>
<evidence type="ECO:0000256" key="1">
    <source>
        <dbReference type="SAM" id="Coils"/>
    </source>
</evidence>
<name>A0A8H6T7E9_9AGAR</name>
<feature type="compositionally biased region" description="Low complexity" evidence="2">
    <location>
        <begin position="76"/>
        <end position="93"/>
    </location>
</feature>
<feature type="region of interest" description="Disordered" evidence="2">
    <location>
        <begin position="28"/>
        <end position="99"/>
    </location>
</feature>
<feature type="coiled-coil region" evidence="1">
    <location>
        <begin position="246"/>
        <end position="280"/>
    </location>
</feature>
<dbReference type="EMBL" id="JACAZF010000002">
    <property type="protein sequence ID" value="KAF7312443.1"/>
    <property type="molecule type" value="Genomic_DNA"/>
</dbReference>
<dbReference type="Proteomes" id="UP000636479">
    <property type="component" value="Unassembled WGS sequence"/>
</dbReference>
<evidence type="ECO:0000256" key="2">
    <source>
        <dbReference type="SAM" id="MobiDB-lite"/>
    </source>
</evidence>
<sequence length="309" mass="33316">MPSTTTPSGASEFSVYFDAPIAHMSTKDTTPDAALVESPTSETLATTNSYTNTSPNNPVPENDEEMAEAGDTVAAPSETSNPSPTPSSHSPKTQHARVVSVGRATSIAQRSVFTNADGRSVAGSTFINGAGTTGPNATAEPDDSLHLRAASADVALTDEQKANIAKRESKSNKQIAKIIKSEAKVEKKALDIAVRELSELHNLQKAAVKREEKAQSTYNKTLATFQKHEAVFLAARAKFEASQALLNSHTETLEITRNNAKEATANVQEKSQEVDSLRKMFDVDEREREVKLVELTGKGSTRKRWTLMS</sequence>
<keyword evidence="1" id="KW-0175">Coiled coil</keyword>
<evidence type="ECO:0000313" key="4">
    <source>
        <dbReference type="Proteomes" id="UP000636479"/>
    </source>
</evidence>
<dbReference type="OrthoDB" id="3267800at2759"/>
<proteinExistence type="predicted"/>
<evidence type="ECO:0000313" key="3">
    <source>
        <dbReference type="EMBL" id="KAF7312443.1"/>
    </source>
</evidence>
<dbReference type="RefSeq" id="XP_037224551.1">
    <property type="nucleotide sequence ID" value="XM_037359456.1"/>
</dbReference>
<comment type="caution">
    <text evidence="3">The sequence shown here is derived from an EMBL/GenBank/DDBJ whole genome shotgun (WGS) entry which is preliminary data.</text>
</comment>
<dbReference type="GeneID" id="59341972"/>
<reference evidence="3" key="1">
    <citation type="submission" date="2020-05" db="EMBL/GenBank/DDBJ databases">
        <title>Mycena genomes resolve the evolution of fungal bioluminescence.</title>
        <authorList>
            <person name="Tsai I.J."/>
        </authorList>
    </citation>
    <scope>NUCLEOTIDE SEQUENCE</scope>
    <source>
        <strain evidence="3">171206Taipei</strain>
    </source>
</reference>
<feature type="compositionally biased region" description="Low complexity" evidence="2">
    <location>
        <begin position="46"/>
        <end position="56"/>
    </location>
</feature>
<keyword evidence="4" id="KW-1185">Reference proteome</keyword>